<organism evidence="1">
    <name type="scientific">Chlamydomonas euryale</name>
    <dbReference type="NCBI Taxonomy" id="1486919"/>
    <lineage>
        <taxon>Eukaryota</taxon>
        <taxon>Viridiplantae</taxon>
        <taxon>Chlorophyta</taxon>
        <taxon>core chlorophytes</taxon>
        <taxon>Chlorophyceae</taxon>
        <taxon>CS clade</taxon>
        <taxon>Chlamydomonadales</taxon>
        <taxon>Chlamydomonadaceae</taxon>
        <taxon>Chlamydomonas</taxon>
    </lineage>
</organism>
<evidence type="ECO:0000313" key="1">
    <source>
        <dbReference type="EMBL" id="CAD8294222.1"/>
    </source>
</evidence>
<sequence>MANGTAVAEQATGEWHRGCRAGHWRVALRLQSRPIASGTAADTASYMRQGRQGQGGPRSACLGYPSLCGPFPASSPPHMYTTGHTHTSVRFFGSCTIFLHVLACTRCLHPRGAACSVMWLCAAGALTGAAVVVC</sequence>
<protein>
    <submittedName>
        <fullName evidence="1">Uncharacterized protein</fullName>
    </submittedName>
</protein>
<dbReference type="AlphaFoldDB" id="A0A7R9VHG8"/>
<name>A0A7R9VHG8_9CHLO</name>
<proteinExistence type="predicted"/>
<gene>
    <name evidence="1" type="ORF">CEUR00632_LOCUS12420</name>
</gene>
<dbReference type="EMBL" id="HBEC01026959">
    <property type="protein sequence ID" value="CAD8294222.1"/>
    <property type="molecule type" value="Transcribed_RNA"/>
</dbReference>
<accession>A0A7R9VHG8</accession>
<reference evidence="1" key="1">
    <citation type="submission" date="2021-01" db="EMBL/GenBank/DDBJ databases">
        <authorList>
            <person name="Corre E."/>
            <person name="Pelletier E."/>
            <person name="Niang G."/>
            <person name="Scheremetjew M."/>
            <person name="Finn R."/>
            <person name="Kale V."/>
            <person name="Holt S."/>
            <person name="Cochrane G."/>
            <person name="Meng A."/>
            <person name="Brown T."/>
            <person name="Cohen L."/>
        </authorList>
    </citation>
    <scope>NUCLEOTIDE SEQUENCE</scope>
    <source>
        <strain evidence="1">CCMP219</strain>
    </source>
</reference>